<proteinExistence type="predicted"/>
<dbReference type="EMBL" id="JANBUO010000955">
    <property type="protein sequence ID" value="KAJ2800596.1"/>
    <property type="molecule type" value="Genomic_DNA"/>
</dbReference>
<comment type="caution">
    <text evidence="3">The sequence shown here is derived from an EMBL/GenBank/DDBJ whole genome shotgun (WGS) entry which is preliminary data.</text>
</comment>
<dbReference type="OrthoDB" id="5589766at2759"/>
<dbReference type="PANTHER" id="PTHR28089">
    <property type="entry name" value="PROTEIN ZDS1-RELATED"/>
    <property type="match status" value="1"/>
</dbReference>
<sequence>MEGLDIHGGAPALQRRRSASETHQAPETSEAAGQPEEWLSSEREAVEELKRGAIAAQFPEEFNVDSDILNGASNVWLPARLHPEIAPGEFQEWLKKHGSQLSKMEDSVNRRKSILSYSYDEAGGAASEESGDEARAGGSGAVAGMAFGVRRRNTIGLVRRKSFMERAEEEDAEAALRGEDAAPFLVQSVQRSSLKRSKLANKRRDSTASSGGSRRRGRGRGTGRSGSTRDASPAVSSPLAPSVPDDTDADAAQRLSTAEILKQVTAAVDDFGFDDFELGAFDTSGDEAAQQPVAPSAPPMQLDSPAQAAPATSHQPPHQPAQQPERKTVTHKKSGSWWQWGRDDATGQGAAESQEPRNTAQPGGSAHGPSGGFAAASKLMRIGAETPAQQQQQPQQQSAAAAAVDSGSSLKTRLPSPISFLRFNRKSKKDRKAADGAAAGRAQQPASRAPAAGTAAASGAPQQTAANPVGKPSLGLLAAGGAQTDDGDSDASSDSDGAPAGRPQSLSASRPGAPANAAQHAIPSIITPVRPPPTRLAGGNNNRLPIHIERAIYRLASIKLANPRRPLLQQVLLSNMMFWYLELINPKQPPPKSPSPPQQPEPQPGPRAGSPQPNPQQGPQHAPRQQGPQHPPRQQSPQQNPQHPPHNNNLPQQHQQQQQHPPDRRNKRGAAQHKPREGARRRSNNGGEQVLMRSPQYERQQQQIYMGGAGPGYAGQHQSPPSSPQPVYYQQQQPQQQPP</sequence>
<feature type="region of interest" description="Disordered" evidence="1">
    <location>
        <begin position="276"/>
        <end position="541"/>
    </location>
</feature>
<feature type="region of interest" description="Disordered" evidence="1">
    <location>
        <begin position="187"/>
        <end position="251"/>
    </location>
</feature>
<gene>
    <name evidence="3" type="ORF">H4R20_004001</name>
</gene>
<feature type="region of interest" description="Disordered" evidence="1">
    <location>
        <begin position="587"/>
        <end position="739"/>
    </location>
</feature>
<dbReference type="PANTHER" id="PTHR28089:SF1">
    <property type="entry name" value="PROTEIN ZDS1-RELATED"/>
    <property type="match status" value="1"/>
</dbReference>
<feature type="non-terminal residue" evidence="3">
    <location>
        <position position="739"/>
    </location>
</feature>
<evidence type="ECO:0000313" key="3">
    <source>
        <dbReference type="EMBL" id="KAJ2800596.1"/>
    </source>
</evidence>
<feature type="compositionally biased region" description="Low complexity" evidence="1">
    <location>
        <begin position="288"/>
        <end position="323"/>
    </location>
</feature>
<feature type="compositionally biased region" description="Pro residues" evidence="1">
    <location>
        <begin position="587"/>
        <end position="605"/>
    </location>
</feature>
<feature type="domain" description="Protein Zds1 C-terminal" evidence="2">
    <location>
        <begin position="533"/>
        <end position="585"/>
    </location>
</feature>
<accession>A0A9W8I0Q5</accession>
<dbReference type="InterPro" id="IPR040206">
    <property type="entry name" value="Zds1/2"/>
</dbReference>
<dbReference type="SMART" id="SM01327">
    <property type="entry name" value="Zds_C"/>
    <property type="match status" value="1"/>
</dbReference>
<feature type="compositionally biased region" description="Low complexity" evidence="1">
    <location>
        <begin position="387"/>
        <end position="403"/>
    </location>
</feature>
<keyword evidence="4" id="KW-1185">Reference proteome</keyword>
<feature type="region of interest" description="Disordered" evidence="1">
    <location>
        <begin position="123"/>
        <end position="143"/>
    </location>
</feature>
<feature type="compositionally biased region" description="Low complexity" evidence="1">
    <location>
        <begin position="615"/>
        <end position="660"/>
    </location>
</feature>
<dbReference type="InterPro" id="IPR013941">
    <property type="entry name" value="ZDS1_C"/>
</dbReference>
<dbReference type="GO" id="GO:0010971">
    <property type="term" value="P:positive regulation of G2/M transition of mitotic cell cycle"/>
    <property type="evidence" value="ECO:0007669"/>
    <property type="project" value="TreeGrafter"/>
</dbReference>
<feature type="compositionally biased region" description="Low complexity" evidence="1">
    <location>
        <begin position="225"/>
        <end position="244"/>
    </location>
</feature>
<feature type="region of interest" description="Disordered" evidence="1">
    <location>
        <begin position="1"/>
        <end position="44"/>
    </location>
</feature>
<dbReference type="GO" id="GO:0005737">
    <property type="term" value="C:cytoplasm"/>
    <property type="evidence" value="ECO:0007669"/>
    <property type="project" value="TreeGrafter"/>
</dbReference>
<dbReference type="AlphaFoldDB" id="A0A9W8I0Q5"/>
<evidence type="ECO:0000313" key="4">
    <source>
        <dbReference type="Proteomes" id="UP001140094"/>
    </source>
</evidence>
<protein>
    <recommendedName>
        <fullName evidence="2">Protein Zds1 C-terminal domain-containing protein</fullName>
    </recommendedName>
</protein>
<name>A0A9W8I0Q5_9FUNG</name>
<feature type="compositionally biased region" description="Low complexity" evidence="1">
    <location>
        <begin position="725"/>
        <end position="739"/>
    </location>
</feature>
<dbReference type="Pfam" id="PF08632">
    <property type="entry name" value="Zds_C"/>
    <property type="match status" value="1"/>
</dbReference>
<evidence type="ECO:0000256" key="1">
    <source>
        <dbReference type="SAM" id="MobiDB-lite"/>
    </source>
</evidence>
<dbReference type="GO" id="GO:0030010">
    <property type="term" value="P:establishment of cell polarity"/>
    <property type="evidence" value="ECO:0007669"/>
    <property type="project" value="TreeGrafter"/>
</dbReference>
<evidence type="ECO:0000259" key="2">
    <source>
        <dbReference type="SMART" id="SM01327"/>
    </source>
</evidence>
<dbReference type="Proteomes" id="UP001140094">
    <property type="component" value="Unassembled WGS sequence"/>
</dbReference>
<organism evidence="3 4">
    <name type="scientific">Coemansia guatemalensis</name>
    <dbReference type="NCBI Taxonomy" id="2761395"/>
    <lineage>
        <taxon>Eukaryota</taxon>
        <taxon>Fungi</taxon>
        <taxon>Fungi incertae sedis</taxon>
        <taxon>Zoopagomycota</taxon>
        <taxon>Kickxellomycotina</taxon>
        <taxon>Kickxellomycetes</taxon>
        <taxon>Kickxellales</taxon>
        <taxon>Kickxellaceae</taxon>
        <taxon>Coemansia</taxon>
    </lineage>
</organism>
<feature type="compositionally biased region" description="Low complexity" evidence="1">
    <location>
        <begin position="435"/>
        <end position="466"/>
    </location>
</feature>
<feature type="compositionally biased region" description="Low complexity" evidence="1">
    <location>
        <begin position="473"/>
        <end position="484"/>
    </location>
</feature>
<reference evidence="3" key="1">
    <citation type="submission" date="2022-07" db="EMBL/GenBank/DDBJ databases">
        <title>Phylogenomic reconstructions and comparative analyses of Kickxellomycotina fungi.</title>
        <authorList>
            <person name="Reynolds N.K."/>
            <person name="Stajich J.E."/>
            <person name="Barry K."/>
            <person name="Grigoriev I.V."/>
            <person name="Crous P."/>
            <person name="Smith M.E."/>
        </authorList>
    </citation>
    <scope>NUCLEOTIDE SEQUENCE</scope>
    <source>
        <strain evidence="3">NRRL 1565</strain>
    </source>
</reference>